<dbReference type="Pfam" id="PF22725">
    <property type="entry name" value="GFO_IDH_MocA_C3"/>
    <property type="match status" value="1"/>
</dbReference>
<keyword evidence="3" id="KW-0520">NAD</keyword>
<dbReference type="Proteomes" id="UP001321475">
    <property type="component" value="Chromosome"/>
</dbReference>
<keyword evidence="7" id="KW-1185">Reference proteome</keyword>
<feature type="domain" description="GFO/IDH/MocA-like oxidoreductase" evidence="5">
    <location>
        <begin position="103"/>
        <end position="218"/>
    </location>
</feature>
<proteinExistence type="inferred from homology"/>
<dbReference type="SUPFAM" id="SSF51735">
    <property type="entry name" value="NAD(P)-binding Rossmann-fold domains"/>
    <property type="match status" value="1"/>
</dbReference>
<comment type="similarity">
    <text evidence="1">Belongs to the Gfo/Idh/MocA family.</text>
</comment>
<reference evidence="7" key="1">
    <citation type="journal article" date="2019" name="Int. J. Syst. Evol. Microbiol.">
        <title>The Global Catalogue of Microorganisms (GCM) 10K type strain sequencing project: providing services to taxonomists for standard genome sequencing and annotation.</title>
        <authorList>
            <consortium name="The Broad Institute Genomics Platform"/>
            <consortium name="The Broad Institute Genome Sequencing Center for Infectious Disease"/>
            <person name="Wu L."/>
            <person name="Ma J."/>
        </authorList>
    </citation>
    <scope>NUCLEOTIDE SEQUENCE [LARGE SCALE GENOMIC DNA]</scope>
    <source>
        <strain evidence="7">NBRC 108565</strain>
    </source>
</reference>
<dbReference type="SUPFAM" id="SSF55347">
    <property type="entry name" value="Glyceraldehyde-3-phosphate dehydrogenase-like, C-terminal domain"/>
    <property type="match status" value="1"/>
</dbReference>
<dbReference type="InterPro" id="IPR050984">
    <property type="entry name" value="Gfo/Idh/MocA_domain"/>
</dbReference>
<dbReference type="EMBL" id="AP027729">
    <property type="protein sequence ID" value="BDZ41447.1"/>
    <property type="molecule type" value="Genomic_DNA"/>
</dbReference>
<name>A0ABN6XCT6_9CELL</name>
<protein>
    <submittedName>
        <fullName evidence="6">Dehydrogenase</fullName>
    </submittedName>
</protein>
<accession>A0ABN6XCT6</accession>
<dbReference type="Pfam" id="PF01408">
    <property type="entry name" value="GFO_IDH_MocA"/>
    <property type="match status" value="1"/>
</dbReference>
<evidence type="ECO:0000256" key="3">
    <source>
        <dbReference type="ARBA" id="ARBA00023027"/>
    </source>
</evidence>
<dbReference type="Gene3D" id="3.40.50.720">
    <property type="entry name" value="NAD(P)-binding Rossmann-like Domain"/>
    <property type="match status" value="1"/>
</dbReference>
<evidence type="ECO:0000256" key="2">
    <source>
        <dbReference type="ARBA" id="ARBA00023002"/>
    </source>
</evidence>
<evidence type="ECO:0000313" key="7">
    <source>
        <dbReference type="Proteomes" id="UP001321475"/>
    </source>
</evidence>
<dbReference type="InterPro" id="IPR036291">
    <property type="entry name" value="NAD(P)-bd_dom_sf"/>
</dbReference>
<gene>
    <name evidence="6" type="ORF">GCM10025865_07460</name>
</gene>
<dbReference type="PANTHER" id="PTHR22604">
    <property type="entry name" value="OXIDOREDUCTASES"/>
    <property type="match status" value="1"/>
</dbReference>
<evidence type="ECO:0000259" key="4">
    <source>
        <dbReference type="Pfam" id="PF01408"/>
    </source>
</evidence>
<feature type="domain" description="Gfo/Idh/MocA-like oxidoreductase N-terminal" evidence="4">
    <location>
        <begin position="2"/>
        <end position="92"/>
    </location>
</feature>
<dbReference type="InterPro" id="IPR000683">
    <property type="entry name" value="Gfo/Idh/MocA-like_OxRdtase_N"/>
</dbReference>
<keyword evidence="2" id="KW-0560">Oxidoreductase</keyword>
<dbReference type="InterPro" id="IPR055170">
    <property type="entry name" value="GFO_IDH_MocA-like_dom"/>
</dbReference>
<organism evidence="6 7">
    <name type="scientific">Paraoerskovia sediminicola</name>
    <dbReference type="NCBI Taxonomy" id="1138587"/>
    <lineage>
        <taxon>Bacteria</taxon>
        <taxon>Bacillati</taxon>
        <taxon>Actinomycetota</taxon>
        <taxon>Actinomycetes</taxon>
        <taxon>Micrococcales</taxon>
        <taxon>Cellulomonadaceae</taxon>
        <taxon>Paraoerskovia</taxon>
    </lineage>
</organism>
<evidence type="ECO:0000259" key="5">
    <source>
        <dbReference type="Pfam" id="PF22725"/>
    </source>
</evidence>
<dbReference type="PANTHER" id="PTHR22604:SF105">
    <property type="entry name" value="TRANS-1,2-DIHYDROBENZENE-1,2-DIOL DEHYDROGENASE"/>
    <property type="match status" value="1"/>
</dbReference>
<sequence>MAVGSRDVGKAAAFAEQHAPGATAHGSYADLVADPDVDAVYVATPHSHHHEHALLGIAAGKPLLVEKAFTRNRAEAVEVLDAARDAGVFVMEAMKTRHLPHVAAIRTLVARGEIGEVVAVSGSYEAAFPYDPSSRIFDPALAGGGLLDIGVYPIAFAMDLLGAPEDVVATGYLTETGVDAQATVVLRYGDRASATLSTSVRTPTPATFTIGGTSGSIRIAEHAFGPTTFTVEWADGGRKEFDGFAPDGKQYEAAEVARCLAAGAVESARMPWQETLDLMRVLDLAREQLGVVYPGE</sequence>
<evidence type="ECO:0000256" key="1">
    <source>
        <dbReference type="ARBA" id="ARBA00010928"/>
    </source>
</evidence>
<evidence type="ECO:0000313" key="6">
    <source>
        <dbReference type="EMBL" id="BDZ41447.1"/>
    </source>
</evidence>
<dbReference type="Gene3D" id="3.30.360.10">
    <property type="entry name" value="Dihydrodipicolinate Reductase, domain 2"/>
    <property type="match status" value="1"/>
</dbReference>